<keyword evidence="4" id="KW-1185">Reference proteome</keyword>
<feature type="domain" description="NIPSNAP" evidence="2">
    <location>
        <begin position="37"/>
        <end position="142"/>
    </location>
</feature>
<protein>
    <submittedName>
        <fullName evidence="3">NIPSNAP family protein</fullName>
    </submittedName>
</protein>
<accession>A0ABS6BLR8</accession>
<sequence>MIRSAAKAIILAALAASFAPAAAPAQPAPLQARQALYELRVYHAAPGKLADLNTRFRDHTLRLFRKHGMTSVAYWNEAPTPADPNGKVIYILAYPDMAAHDADWKAFRADPEWQKAAAASEANGKLVLKVDSSFMTMTDYSPPLTLGR</sequence>
<organism evidence="3 4">
    <name type="scientific">Sphingomonas quercus</name>
    <dbReference type="NCBI Taxonomy" id="2842451"/>
    <lineage>
        <taxon>Bacteria</taxon>
        <taxon>Pseudomonadati</taxon>
        <taxon>Pseudomonadota</taxon>
        <taxon>Alphaproteobacteria</taxon>
        <taxon>Sphingomonadales</taxon>
        <taxon>Sphingomonadaceae</taxon>
        <taxon>Sphingomonas</taxon>
    </lineage>
</organism>
<comment type="caution">
    <text evidence="3">The sequence shown here is derived from an EMBL/GenBank/DDBJ whole genome shotgun (WGS) entry which is preliminary data.</text>
</comment>
<dbReference type="Pfam" id="PF07978">
    <property type="entry name" value="NIPSNAP"/>
    <property type="match status" value="1"/>
</dbReference>
<proteinExistence type="predicted"/>
<feature type="chain" id="PRO_5046506740" evidence="1">
    <location>
        <begin position="22"/>
        <end position="148"/>
    </location>
</feature>
<dbReference type="InterPro" id="IPR012577">
    <property type="entry name" value="NIPSNAP"/>
</dbReference>
<gene>
    <name evidence="3" type="ORF">KOF26_15480</name>
</gene>
<evidence type="ECO:0000259" key="2">
    <source>
        <dbReference type="Pfam" id="PF07978"/>
    </source>
</evidence>
<evidence type="ECO:0000313" key="3">
    <source>
        <dbReference type="EMBL" id="MBU3079259.1"/>
    </source>
</evidence>
<dbReference type="Proteomes" id="UP000776276">
    <property type="component" value="Unassembled WGS sequence"/>
</dbReference>
<evidence type="ECO:0000256" key="1">
    <source>
        <dbReference type="SAM" id="SignalP"/>
    </source>
</evidence>
<dbReference type="RefSeq" id="WP_216327090.1">
    <property type="nucleotide sequence ID" value="NZ_JAHKRT010000009.1"/>
</dbReference>
<keyword evidence="1" id="KW-0732">Signal</keyword>
<name>A0ABS6BLR8_9SPHN</name>
<evidence type="ECO:0000313" key="4">
    <source>
        <dbReference type="Proteomes" id="UP000776276"/>
    </source>
</evidence>
<feature type="signal peptide" evidence="1">
    <location>
        <begin position="1"/>
        <end position="21"/>
    </location>
</feature>
<dbReference type="EMBL" id="JAHKRT010000009">
    <property type="protein sequence ID" value="MBU3079259.1"/>
    <property type="molecule type" value="Genomic_DNA"/>
</dbReference>
<reference evidence="3 4" key="1">
    <citation type="submission" date="2021-06" db="EMBL/GenBank/DDBJ databases">
        <title>Sphingomonas sp. XMGL2, whole genome shotgun sequencing project.</title>
        <authorList>
            <person name="Zhao G."/>
            <person name="Shen L."/>
        </authorList>
    </citation>
    <scope>NUCLEOTIDE SEQUENCE [LARGE SCALE GENOMIC DNA]</scope>
    <source>
        <strain evidence="3 4">XMGL2</strain>
    </source>
</reference>